<dbReference type="InterPro" id="IPR051913">
    <property type="entry name" value="GH2_Domain-Containing"/>
</dbReference>
<evidence type="ECO:0000259" key="7">
    <source>
        <dbReference type="Pfam" id="PF16355"/>
    </source>
</evidence>
<evidence type="ECO:0000313" key="10">
    <source>
        <dbReference type="Proteomes" id="UP000714420"/>
    </source>
</evidence>
<dbReference type="RefSeq" id="WP_172276291.1">
    <property type="nucleotide sequence ID" value="NZ_CASGMU010000011.1"/>
</dbReference>
<dbReference type="Pfam" id="PF00703">
    <property type="entry name" value="Glyco_hydro_2"/>
    <property type="match status" value="1"/>
</dbReference>
<dbReference type="SUPFAM" id="SSF49785">
    <property type="entry name" value="Galactose-binding domain-like"/>
    <property type="match status" value="1"/>
</dbReference>
<accession>A0ABX2ARE5</accession>
<dbReference type="PRINTS" id="PR00132">
    <property type="entry name" value="GLHYDRLASE2"/>
</dbReference>
<dbReference type="PROSITE" id="PS00608">
    <property type="entry name" value="GLYCOSYL_HYDROL_F2_2"/>
    <property type="match status" value="1"/>
</dbReference>
<comment type="similarity">
    <text evidence="1">Belongs to the glycosyl hydrolase 2 family.</text>
</comment>
<protein>
    <submittedName>
        <fullName evidence="9">Glycoside hydrolase family 2 protein</fullName>
    </submittedName>
</protein>
<dbReference type="InterPro" id="IPR032311">
    <property type="entry name" value="DUF4982"/>
</dbReference>
<dbReference type="SUPFAM" id="SSF49303">
    <property type="entry name" value="beta-Galactosidase/glucuronidase domain"/>
    <property type="match status" value="1"/>
</dbReference>
<dbReference type="Gene3D" id="3.20.20.80">
    <property type="entry name" value="Glycosidases"/>
    <property type="match status" value="1"/>
</dbReference>
<evidence type="ECO:0000259" key="4">
    <source>
        <dbReference type="Pfam" id="PF00703"/>
    </source>
</evidence>
<dbReference type="Gene3D" id="2.60.120.260">
    <property type="entry name" value="Galactose-binding domain-like"/>
    <property type="match status" value="1"/>
</dbReference>
<evidence type="ECO:0000259" key="5">
    <source>
        <dbReference type="Pfam" id="PF02836"/>
    </source>
</evidence>
<dbReference type="Pfam" id="PF18565">
    <property type="entry name" value="Glyco_hydro2_C5"/>
    <property type="match status" value="1"/>
</dbReference>
<organism evidence="9 10">
    <name type="scientific">Xylanibacter muris</name>
    <dbReference type="NCBI Taxonomy" id="2736290"/>
    <lineage>
        <taxon>Bacteria</taxon>
        <taxon>Pseudomonadati</taxon>
        <taxon>Bacteroidota</taxon>
        <taxon>Bacteroidia</taxon>
        <taxon>Bacteroidales</taxon>
        <taxon>Prevotellaceae</taxon>
        <taxon>Xylanibacter</taxon>
    </lineage>
</organism>
<dbReference type="InterPro" id="IPR023232">
    <property type="entry name" value="Glyco_hydro_2_AS"/>
</dbReference>
<feature type="domain" description="Glycoside hydrolase family 2 catalytic" evidence="5">
    <location>
        <begin position="314"/>
        <end position="540"/>
    </location>
</feature>
<evidence type="ECO:0000256" key="2">
    <source>
        <dbReference type="ARBA" id="ARBA00022801"/>
    </source>
</evidence>
<feature type="domain" description="Glycoside hydrolase family 2 immunoglobulin-like beta-sandwich" evidence="4">
    <location>
        <begin position="208"/>
        <end position="306"/>
    </location>
</feature>
<dbReference type="SUPFAM" id="SSF51445">
    <property type="entry name" value="(Trans)glycosidases"/>
    <property type="match status" value="1"/>
</dbReference>
<sequence>MRFDKLVLCTLLQLTPATFFADNRETLFDENWKFHHGSLVGAESPDYDDSGWRIVNLPHDWSIERATVQVEGITTGPFSRMSEHRYPADKQMGGGGWDVGHTIGGIGWYRKEFTIDKEDSDKLFTLYIEAASFQSEVWINGHKAYVNHYGYTPHRIDMTPYLNTGNGKNVITVKAVNEGHNSRWYAGSGLYRNVWLIKTDRTHLDKWDTFLSTKSISGKKATVNFSTVIHGKGNGLEIGLKIISPEGKEVLVRRFPAADIDSLRSAIEIARPKLWSPDSPQLYDATVSLYDSGRLIDRIDTKFGIRTIEATAEKGLKLNGKAILLKGCCIHHDNGLLGAAAVARADEHRVELLKANGFNAVRCSHNLASESFYNACDRLGMMVIHETFDQWLKPKRPEDYHLYFEKHAADDLSAGIRRDRNHPSVIMWSIGNEIPGRNTPEGMEAAMMLRRTVLALDSMRPVTAAICGWDFKGYSWEEQSAKSFAALDICGYNYLWNKYENDHLQYPQRVMYGSESYPKEAARNWNMVEKHPYLIGDFVWTAIDYVGEAGLAHTLEMGNGERDTQFMDWPWYNAWCGDIDLIGNKKPQAYFRNVLWGVSPIAMAVRKPVADGKREVVNGWGWTDERQSWTWNGLEGQTMTVNVYSRSPKVSLTLNGRLIGIKETGKDDYTATFKVPYSAGELVARNIGKDNGSFTLKTAGKADGIRLKADRTDIGKSNHDLSFVSIEIVDTDGNVLPDAAIPLEISCNGPAKVIAGNGSYNDMESFRSLTPKTFRGRALAIVQPENKAGTCTVTVKAKGLEPKSVTINMK</sequence>
<keyword evidence="10" id="KW-1185">Reference proteome</keyword>
<dbReference type="Pfam" id="PF02836">
    <property type="entry name" value="Glyco_hydro_2_C"/>
    <property type="match status" value="1"/>
</dbReference>
<dbReference type="Gene3D" id="2.60.40.10">
    <property type="entry name" value="Immunoglobulins"/>
    <property type="match status" value="3"/>
</dbReference>
<feature type="domain" description="Glycosyl hydrolases family 2 sugar binding" evidence="6">
    <location>
        <begin position="102"/>
        <end position="199"/>
    </location>
</feature>
<dbReference type="Pfam" id="PF16355">
    <property type="entry name" value="DUF4982"/>
    <property type="match status" value="1"/>
</dbReference>
<evidence type="ECO:0000256" key="1">
    <source>
        <dbReference type="ARBA" id="ARBA00007401"/>
    </source>
</evidence>
<dbReference type="InterPro" id="IPR006103">
    <property type="entry name" value="Glyco_hydro_2_cat"/>
</dbReference>
<comment type="caution">
    <text evidence="9">The sequence shown here is derived from an EMBL/GenBank/DDBJ whole genome shotgun (WGS) entry which is preliminary data.</text>
</comment>
<reference evidence="9 10" key="1">
    <citation type="submission" date="2020-05" db="EMBL/GenBank/DDBJ databases">
        <title>Distinct polysaccharide utilization as determinants for interspecies competition between intestinal Prevotella spp.</title>
        <authorList>
            <person name="Galvez E.J.C."/>
            <person name="Iljazovic A."/>
            <person name="Strowig T."/>
        </authorList>
    </citation>
    <scope>NUCLEOTIDE SEQUENCE [LARGE SCALE GENOMIC DNA]</scope>
    <source>
        <strain evidence="9 10">PMUR</strain>
    </source>
</reference>
<dbReference type="EMBL" id="JABKKF010000011">
    <property type="protein sequence ID" value="NPD92789.1"/>
    <property type="molecule type" value="Genomic_DNA"/>
</dbReference>
<dbReference type="InterPro" id="IPR017853">
    <property type="entry name" value="GH"/>
</dbReference>
<dbReference type="InterPro" id="IPR006101">
    <property type="entry name" value="Glyco_hydro_2"/>
</dbReference>
<evidence type="ECO:0000259" key="8">
    <source>
        <dbReference type="Pfam" id="PF18565"/>
    </source>
</evidence>
<feature type="domain" description="Glycoside hydrolase family 2" evidence="8">
    <location>
        <begin position="705"/>
        <end position="806"/>
    </location>
</feature>
<dbReference type="PANTHER" id="PTHR42732:SF1">
    <property type="entry name" value="BETA-MANNOSIDASE"/>
    <property type="match status" value="1"/>
</dbReference>
<dbReference type="GO" id="GO:0016787">
    <property type="term" value="F:hydrolase activity"/>
    <property type="evidence" value="ECO:0007669"/>
    <property type="project" value="UniProtKB-KW"/>
</dbReference>
<name>A0ABX2ARE5_9BACT</name>
<evidence type="ECO:0000313" key="9">
    <source>
        <dbReference type="EMBL" id="NPD92789.1"/>
    </source>
</evidence>
<dbReference type="InterPro" id="IPR013783">
    <property type="entry name" value="Ig-like_fold"/>
</dbReference>
<dbReference type="InterPro" id="IPR006104">
    <property type="entry name" value="Glyco_hydro_2_N"/>
</dbReference>
<dbReference type="Pfam" id="PF02837">
    <property type="entry name" value="Glyco_hydro_2_N"/>
    <property type="match status" value="1"/>
</dbReference>
<dbReference type="InterPro" id="IPR006102">
    <property type="entry name" value="Ig-like_GH2"/>
</dbReference>
<gene>
    <name evidence="9" type="ORF">HPS56_10630</name>
</gene>
<keyword evidence="3" id="KW-0326">Glycosidase</keyword>
<dbReference type="PANTHER" id="PTHR42732">
    <property type="entry name" value="BETA-GALACTOSIDASE"/>
    <property type="match status" value="1"/>
</dbReference>
<keyword evidence="2 9" id="KW-0378">Hydrolase</keyword>
<proteinExistence type="inferred from homology"/>
<dbReference type="InterPro" id="IPR008979">
    <property type="entry name" value="Galactose-bd-like_sf"/>
</dbReference>
<evidence type="ECO:0000259" key="6">
    <source>
        <dbReference type="Pfam" id="PF02837"/>
    </source>
</evidence>
<evidence type="ECO:0000256" key="3">
    <source>
        <dbReference type="ARBA" id="ARBA00023295"/>
    </source>
</evidence>
<dbReference type="InterPro" id="IPR036156">
    <property type="entry name" value="Beta-gal/glucu_dom_sf"/>
</dbReference>
<dbReference type="InterPro" id="IPR040605">
    <property type="entry name" value="Glyco_hydro2_dom5"/>
</dbReference>
<feature type="domain" description="DUF4982" evidence="7">
    <location>
        <begin position="636"/>
        <end position="689"/>
    </location>
</feature>
<dbReference type="Proteomes" id="UP000714420">
    <property type="component" value="Unassembled WGS sequence"/>
</dbReference>